<dbReference type="EC" id="2.1.1.222" evidence="2"/>
<organism evidence="2 6">
    <name type="scientific">Antrihabitans spumae</name>
    <dbReference type="NCBI Taxonomy" id="3373370"/>
    <lineage>
        <taxon>Bacteria</taxon>
        <taxon>Bacillati</taxon>
        <taxon>Actinomycetota</taxon>
        <taxon>Actinomycetes</taxon>
        <taxon>Mycobacteriales</taxon>
        <taxon>Nocardiaceae</taxon>
        <taxon>Antrihabitans</taxon>
    </lineage>
</organism>
<protein>
    <submittedName>
        <fullName evidence="2">Class I SAM-dependent methyltransferase</fullName>
        <ecNumber evidence="2">2.1.1.222</ecNumber>
        <ecNumber evidence="2">2.1.1.64</ecNumber>
    </submittedName>
</protein>
<proteinExistence type="predicted"/>
<reference evidence="4 5" key="1">
    <citation type="submission" date="2024-10" db="EMBL/GenBank/DDBJ databases">
        <authorList>
            <person name="Riesco R."/>
        </authorList>
    </citation>
    <scope>NUCLEOTIDE SEQUENCE [LARGE SCALE GENOMIC DNA]</scope>
    <source>
        <strain evidence="3 5">NCIMB 15448</strain>
        <strain evidence="1 4">NCIMB 15449</strain>
        <strain evidence="2 6">NCIMB 15450</strain>
    </source>
</reference>
<dbReference type="Proteomes" id="UP001609175">
    <property type="component" value="Unassembled WGS sequence"/>
</dbReference>
<dbReference type="GO" id="GO:0061542">
    <property type="term" value="F:3-demethylubiquinol 3-O-methyltransferase activity"/>
    <property type="evidence" value="ECO:0007669"/>
    <property type="project" value="UniProtKB-EC"/>
</dbReference>
<dbReference type="InterPro" id="IPR029063">
    <property type="entry name" value="SAM-dependent_MTases_sf"/>
</dbReference>
<dbReference type="Gene3D" id="3.40.50.150">
    <property type="entry name" value="Vaccinia Virus protein VP39"/>
    <property type="match status" value="1"/>
</dbReference>
<comment type="caution">
    <text evidence="2">The sequence shown here is derived from an EMBL/GenBank/DDBJ whole genome shotgun (WGS) entry which is preliminary data.</text>
</comment>
<dbReference type="EMBL" id="JBIMSP010000008">
    <property type="protein sequence ID" value="MFH5241803.1"/>
    <property type="molecule type" value="Genomic_DNA"/>
</dbReference>
<keyword evidence="2" id="KW-0808">Transferase</keyword>
<dbReference type="CDD" id="cd02440">
    <property type="entry name" value="AdoMet_MTases"/>
    <property type="match status" value="1"/>
</dbReference>
<evidence type="ECO:0000313" key="1">
    <source>
        <dbReference type="EMBL" id="MFH5207945.1"/>
    </source>
</evidence>
<evidence type="ECO:0000313" key="3">
    <source>
        <dbReference type="EMBL" id="MFH5241803.1"/>
    </source>
</evidence>
<evidence type="ECO:0000313" key="6">
    <source>
        <dbReference type="Proteomes" id="UP001609219"/>
    </source>
</evidence>
<dbReference type="Proteomes" id="UP001609176">
    <property type="component" value="Unassembled WGS sequence"/>
</dbReference>
<dbReference type="Proteomes" id="UP001609219">
    <property type="component" value="Unassembled WGS sequence"/>
</dbReference>
<name>A0ABW7K2X4_9NOCA</name>
<evidence type="ECO:0000313" key="2">
    <source>
        <dbReference type="EMBL" id="MFH5229393.1"/>
    </source>
</evidence>
<keyword evidence="6" id="KW-1185">Reference proteome</keyword>
<evidence type="ECO:0000313" key="4">
    <source>
        <dbReference type="Proteomes" id="UP001609175"/>
    </source>
</evidence>
<dbReference type="EMBL" id="JBIMSO010000032">
    <property type="protein sequence ID" value="MFH5207945.1"/>
    <property type="molecule type" value="Genomic_DNA"/>
</dbReference>
<dbReference type="EC" id="2.1.1.64" evidence="2"/>
<evidence type="ECO:0000313" key="5">
    <source>
        <dbReference type="Proteomes" id="UP001609176"/>
    </source>
</evidence>
<sequence length="209" mass="23271">MTENERVSKNQRTLAAYETIALEYAQSTEGSSTAAHHATMRRFVDSLSPGGTVLELGSGPGWDADFVESFGARVRRTDATTAFRDFQRARGKHIEPLDAVKDTFVDPIWPAYEAVMALYVLQHIEREDNDIVLRKAAEALRPGGTLLVTVREGVGDLWEGSPSGTRYHVTRWEPSAFEERVEAAGLEPVWTDHFVDEEGPWLALLARKA</sequence>
<dbReference type="Pfam" id="PF13489">
    <property type="entry name" value="Methyltransf_23"/>
    <property type="match status" value="1"/>
</dbReference>
<gene>
    <name evidence="3" type="ORF">ACHIPV_07875</name>
    <name evidence="1" type="ORF">ACHIPZ_06910</name>
    <name evidence="2" type="ORF">ACHIRB_12555</name>
</gene>
<dbReference type="SUPFAM" id="SSF53335">
    <property type="entry name" value="S-adenosyl-L-methionine-dependent methyltransferases"/>
    <property type="match status" value="1"/>
</dbReference>
<dbReference type="GO" id="GO:0032259">
    <property type="term" value="P:methylation"/>
    <property type="evidence" value="ECO:0007669"/>
    <property type="project" value="UniProtKB-KW"/>
</dbReference>
<dbReference type="GO" id="GO:0102208">
    <property type="term" value="F:2-polyprenyl-6-hydroxyphenol methylase activity"/>
    <property type="evidence" value="ECO:0007669"/>
    <property type="project" value="UniProtKB-EC"/>
</dbReference>
<dbReference type="EMBL" id="JBIMSN010000052">
    <property type="protein sequence ID" value="MFH5229393.1"/>
    <property type="molecule type" value="Genomic_DNA"/>
</dbReference>
<dbReference type="RefSeq" id="WP_395113382.1">
    <property type="nucleotide sequence ID" value="NZ_JBIMSN010000052.1"/>
</dbReference>
<keyword evidence="2" id="KW-0489">Methyltransferase</keyword>
<accession>A0ABW7K2X4</accession>